<evidence type="ECO:0000313" key="1">
    <source>
        <dbReference type="EMBL" id="CAA6813230.1"/>
    </source>
</evidence>
<dbReference type="Pfam" id="PF21857">
    <property type="entry name" value="DUF6913"/>
    <property type="match status" value="1"/>
</dbReference>
<name>A0A6S6SXL0_9BACT</name>
<gene>
    <name evidence="1" type="ORF">HELGO_WM39581</name>
</gene>
<dbReference type="EMBL" id="CACVAQ010000197">
    <property type="protein sequence ID" value="CAA6813230.1"/>
    <property type="molecule type" value="Genomic_DNA"/>
</dbReference>
<dbReference type="AlphaFoldDB" id="A0A6S6SXL0"/>
<accession>A0A6S6SXL0</accession>
<sequence length="174" mass="20410">MSLLTELKENLYQRKLKKCHKTNRETRSCNFDTARNIGILFNANKEEDVKVVLSFKRKLLKERKKVSLMGYKDVKELSEDEKQPIFCNKDLSLNQTPKKQAVLDFIDVPFDLLIALHVEDCQPLEYIAAASAAKFRIGHYRADKTDFYDFMVYGKSQKLNVVIEQMETYLKKIY</sequence>
<dbReference type="InterPro" id="IPR054207">
    <property type="entry name" value="DUF6913"/>
</dbReference>
<protein>
    <submittedName>
        <fullName evidence="1">Uncharacterized protein</fullName>
    </submittedName>
</protein>
<reference evidence="1" key="1">
    <citation type="submission" date="2020-01" db="EMBL/GenBank/DDBJ databases">
        <authorList>
            <person name="Meier V. D."/>
            <person name="Meier V D."/>
        </authorList>
    </citation>
    <scope>NUCLEOTIDE SEQUENCE</scope>
    <source>
        <strain evidence="1">HLG_WM_MAG_10</strain>
    </source>
</reference>
<organism evidence="1">
    <name type="scientific">uncultured Aureispira sp</name>
    <dbReference type="NCBI Taxonomy" id="1331704"/>
    <lineage>
        <taxon>Bacteria</taxon>
        <taxon>Pseudomonadati</taxon>
        <taxon>Bacteroidota</taxon>
        <taxon>Saprospiria</taxon>
        <taxon>Saprospirales</taxon>
        <taxon>Saprospiraceae</taxon>
        <taxon>Aureispira</taxon>
        <taxon>environmental samples</taxon>
    </lineage>
</organism>
<proteinExistence type="predicted"/>